<dbReference type="Proteomes" id="UP000018837">
    <property type="component" value="Unassembled WGS sequence"/>
</dbReference>
<reference evidence="4 5" key="1">
    <citation type="submission" date="2013-11" db="EMBL/GenBank/DDBJ databases">
        <title>Single cell genomics of uncultured Tannerella BU063 (oral taxon 286).</title>
        <authorList>
            <person name="Beall C.J."/>
            <person name="Campbell A.G."/>
            <person name="Griffen A.L."/>
            <person name="Podar M."/>
            <person name="Leys E.J."/>
        </authorList>
    </citation>
    <scope>NUCLEOTIDE SEQUENCE [LARGE SCALE GENOMIC DNA]</scope>
    <source>
        <strain evidence="4">Cell 2</strain>
    </source>
</reference>
<dbReference type="InterPro" id="IPR036291">
    <property type="entry name" value="NAD(P)-bd_dom_sf"/>
</dbReference>
<keyword evidence="1" id="KW-0521">NADP</keyword>
<evidence type="ECO:0000259" key="3">
    <source>
        <dbReference type="SMART" id="SM00829"/>
    </source>
</evidence>
<evidence type="ECO:0000256" key="1">
    <source>
        <dbReference type="ARBA" id="ARBA00022857"/>
    </source>
</evidence>
<dbReference type="PANTHER" id="PTHR48106:SF18">
    <property type="entry name" value="QUINONE OXIDOREDUCTASE PIG3"/>
    <property type="match status" value="1"/>
</dbReference>
<keyword evidence="2" id="KW-0560">Oxidoreductase</keyword>
<dbReference type="GO" id="GO:0070402">
    <property type="term" value="F:NADPH binding"/>
    <property type="evidence" value="ECO:0007669"/>
    <property type="project" value="TreeGrafter"/>
</dbReference>
<evidence type="ECO:0000256" key="2">
    <source>
        <dbReference type="ARBA" id="ARBA00023002"/>
    </source>
</evidence>
<evidence type="ECO:0000313" key="5">
    <source>
        <dbReference type="Proteomes" id="UP000018837"/>
    </source>
</evidence>
<evidence type="ECO:0000313" key="4">
    <source>
        <dbReference type="EMBL" id="ETK02687.1"/>
    </source>
</evidence>
<dbReference type="SUPFAM" id="SSF51735">
    <property type="entry name" value="NAD(P)-binding Rossmann-fold domains"/>
    <property type="match status" value="1"/>
</dbReference>
<dbReference type="GO" id="GO:0016651">
    <property type="term" value="F:oxidoreductase activity, acting on NAD(P)H"/>
    <property type="evidence" value="ECO:0007669"/>
    <property type="project" value="TreeGrafter"/>
</dbReference>
<feature type="domain" description="Enoyl reductase (ER)" evidence="3">
    <location>
        <begin position="11"/>
        <end position="317"/>
    </location>
</feature>
<gene>
    <name evidence="4" type="ORF">N425_03190</name>
</gene>
<dbReference type="AlphaFoldDB" id="W2C866"/>
<name>W2C866_9BACT</name>
<dbReference type="InterPro" id="IPR011032">
    <property type="entry name" value="GroES-like_sf"/>
</dbReference>
<comment type="caution">
    <text evidence="4">The sequence shown here is derived from an EMBL/GenBank/DDBJ whole genome shotgun (WGS) entry which is preliminary data.</text>
</comment>
<dbReference type="PANTHER" id="PTHR48106">
    <property type="entry name" value="QUINONE OXIDOREDUCTASE PIG3-RELATED"/>
    <property type="match status" value="1"/>
</dbReference>
<protein>
    <submittedName>
        <fullName evidence="4">Zn-dependent oxidoreductase</fullName>
    </submittedName>
</protein>
<dbReference type="EMBL" id="AYUF01000311">
    <property type="protein sequence ID" value="ETK02687.1"/>
    <property type="molecule type" value="Genomic_DNA"/>
</dbReference>
<dbReference type="SMART" id="SM00829">
    <property type="entry name" value="PKS_ER"/>
    <property type="match status" value="1"/>
</dbReference>
<dbReference type="InterPro" id="IPR020843">
    <property type="entry name" value="ER"/>
</dbReference>
<dbReference type="PATRIC" id="fig|1411148.3.peg.405"/>
<accession>W2C866</accession>
<dbReference type="Pfam" id="PF13602">
    <property type="entry name" value="ADH_zinc_N_2"/>
    <property type="match status" value="1"/>
</dbReference>
<dbReference type="Gene3D" id="3.90.180.10">
    <property type="entry name" value="Medium-chain alcohol dehydrogenases, catalytic domain"/>
    <property type="match status" value="1"/>
</dbReference>
<organism evidence="4 5">
    <name type="scientific">Tannerella sp. oral taxon BU063 isolate Cell 2</name>
    <dbReference type="NCBI Taxonomy" id="1411148"/>
    <lineage>
        <taxon>Bacteria</taxon>
        <taxon>Pseudomonadati</taxon>
        <taxon>Bacteroidota</taxon>
        <taxon>Bacteroidia</taxon>
        <taxon>Bacteroidales</taxon>
        <taxon>Tannerellaceae</taxon>
        <taxon>Tannerella</taxon>
    </lineage>
</organism>
<dbReference type="InterPro" id="IPR013154">
    <property type="entry name" value="ADH-like_N"/>
</dbReference>
<sequence>MKAIVINGCCKAEDLHISEIPTPQVKPGWVLVKVRAAGLNHSEALMRLYEADRDYIHTPIVPGIECVGEVADASDSGLRVGDRVIAIMGGMGRSFDGSYAEYALLPATHVFRVDTDLDWTSLAAVPETYFTAHGSLFESLRLEASDTLLVRGATSTVGMAAVQLAKAVGARVIAACRRESSFEKLQAAGADHCVIDDERLSEHPWAERPNKMLELVGIKTLDDSLRTVTEPGYVCHTGNLGFVFTASDFNPIKDIPNGVYLTSFYSNYPTQAVIDDLFQLIRRGSIRPLYSKVFGMDEIATAHKLLETGGAGGKIVLRVS</sequence>
<proteinExistence type="predicted"/>
<dbReference type="Pfam" id="PF08240">
    <property type="entry name" value="ADH_N"/>
    <property type="match status" value="1"/>
</dbReference>
<dbReference type="SUPFAM" id="SSF50129">
    <property type="entry name" value="GroES-like"/>
    <property type="match status" value="1"/>
</dbReference>